<dbReference type="Proteomes" id="UP001153387">
    <property type="component" value="Unassembled WGS sequence"/>
</dbReference>
<dbReference type="SUPFAM" id="SSF56112">
    <property type="entry name" value="Protein kinase-like (PK-like)"/>
    <property type="match status" value="1"/>
</dbReference>
<evidence type="ECO:0000259" key="2">
    <source>
        <dbReference type="Pfam" id="PF01636"/>
    </source>
</evidence>
<proteinExistence type="inferred from homology"/>
<dbReference type="Pfam" id="PF01636">
    <property type="entry name" value="APH"/>
    <property type="match status" value="1"/>
</dbReference>
<dbReference type="PANTHER" id="PTHR21064:SF6">
    <property type="entry name" value="AMINOGLYCOSIDE PHOSPHOTRANSFERASE DOMAIN-CONTAINING PROTEIN"/>
    <property type="match status" value="1"/>
</dbReference>
<dbReference type="GO" id="GO:0019202">
    <property type="term" value="F:amino acid kinase activity"/>
    <property type="evidence" value="ECO:0007669"/>
    <property type="project" value="TreeGrafter"/>
</dbReference>
<name>A0A9X4KR98_9BACL</name>
<feature type="domain" description="Aminoglycoside phosphotransferase" evidence="2">
    <location>
        <begin position="39"/>
        <end position="267"/>
    </location>
</feature>
<dbReference type="AlphaFoldDB" id="A0A9X4KR98"/>
<reference evidence="3 4" key="1">
    <citation type="submission" date="2022-10" db="EMBL/GenBank/DDBJ databases">
        <title>Comparative genomic analysis of Cohnella hashimotonis sp. nov., isolated from the International Space Station.</title>
        <authorList>
            <person name="Simpson A."/>
            <person name="Venkateswaran K."/>
        </authorList>
    </citation>
    <scope>NUCLEOTIDE SEQUENCE [LARGE SCALE GENOMIC DNA]</scope>
    <source>
        <strain evidence="3 4">DSM 18997</strain>
    </source>
</reference>
<evidence type="ECO:0000256" key="1">
    <source>
        <dbReference type="ARBA" id="ARBA00038240"/>
    </source>
</evidence>
<dbReference type="EMBL" id="JAPDHZ010000006">
    <property type="protein sequence ID" value="MDG0794235.1"/>
    <property type="molecule type" value="Genomic_DNA"/>
</dbReference>
<accession>A0A9X4KR98</accession>
<evidence type="ECO:0000313" key="4">
    <source>
        <dbReference type="Proteomes" id="UP001153387"/>
    </source>
</evidence>
<comment type="caution">
    <text evidence="3">The sequence shown here is derived from an EMBL/GenBank/DDBJ whole genome shotgun (WGS) entry which is preliminary data.</text>
</comment>
<dbReference type="PANTHER" id="PTHR21064">
    <property type="entry name" value="AMINOGLYCOSIDE PHOSPHOTRANSFERASE DOMAIN-CONTAINING PROTEIN-RELATED"/>
    <property type="match status" value="1"/>
</dbReference>
<protein>
    <submittedName>
        <fullName evidence="3">Phosphotransferase</fullName>
    </submittedName>
</protein>
<keyword evidence="4" id="KW-1185">Reference proteome</keyword>
<evidence type="ECO:0000313" key="3">
    <source>
        <dbReference type="EMBL" id="MDG0794235.1"/>
    </source>
</evidence>
<dbReference type="InterPro" id="IPR050249">
    <property type="entry name" value="Pseudomonas-type_ThrB"/>
</dbReference>
<sequence length="471" mass="54271">MMNLQRMVRGMMNDTVAKQFIQRWEHDSQTLKFWRASSNFVFTFERDGVRQFLRFIHEEDNAISHIQSELDFMLYLIENGYPTVAPIRSADGNWIETVQVDEDGRYYGVVFEQARGSCVPLDQMTDRQAEAWGAALGSLHRLSELYAPGPTSRGSWLDALTFVSSVLDRHPREADARHELERLREQLSALPTGAGHIGLIHYDFEMDNVFFEAETSRYFAIDFDDSMYHWYAMDVASAISDLLEQEDADANEKIAHFLTGYRKMKPLDEYEVRQFALFQRFEDLYRFARMLSSVEGFESGGSPAWALALKEKLLGVCDRIREGYRPQVSLRPVDQNNWYACTQLEVTDEQKKVFPVPAVYWLAESAYCGFNPPCIVRGRSIGRISDLRSRSGRRKLLDRGIYDRSSHATTRSRSFRHGGAYSLLLDNYASDKIKLGHRPENETASRLYASLGFEVVNSTDREVVREWTIAN</sequence>
<dbReference type="Gene3D" id="3.90.1200.10">
    <property type="match status" value="1"/>
</dbReference>
<comment type="similarity">
    <text evidence="1">Belongs to the pseudomonas-type ThrB family.</text>
</comment>
<dbReference type="InterPro" id="IPR002575">
    <property type="entry name" value="Aminoglycoside_PTrfase"/>
</dbReference>
<gene>
    <name evidence="3" type="ORF">OMP38_27905</name>
</gene>
<dbReference type="InterPro" id="IPR011009">
    <property type="entry name" value="Kinase-like_dom_sf"/>
</dbReference>
<organism evidence="3 4">
    <name type="scientific">Cohnella ginsengisoli</name>
    <dbReference type="NCBI Taxonomy" id="425004"/>
    <lineage>
        <taxon>Bacteria</taxon>
        <taxon>Bacillati</taxon>
        <taxon>Bacillota</taxon>
        <taxon>Bacilli</taxon>
        <taxon>Bacillales</taxon>
        <taxon>Paenibacillaceae</taxon>
        <taxon>Cohnella</taxon>
    </lineage>
</organism>